<accession>A0AAD1SDN4</accession>
<keyword evidence="1" id="KW-0472">Membrane</keyword>
<gene>
    <name evidence="2" type="ORF">PECUL_23A011880</name>
</gene>
<dbReference type="EMBL" id="OW240917">
    <property type="protein sequence ID" value="CAH2299526.1"/>
    <property type="molecule type" value="Genomic_DNA"/>
</dbReference>
<sequence>MHTNHIHDNPGAIPAMTVKPGLCPLSWGFLQVLIITLLLITTIIIVPEAQLGSFSSCPPPPQSCPNVGNPGRGAIKACDVQCRGSLSMLGQVGGWAVGRWDDR</sequence>
<protein>
    <submittedName>
        <fullName evidence="2">Uncharacterized protein</fullName>
    </submittedName>
</protein>
<evidence type="ECO:0000313" key="2">
    <source>
        <dbReference type="EMBL" id="CAH2299526.1"/>
    </source>
</evidence>
<keyword evidence="1" id="KW-0812">Transmembrane</keyword>
<keyword evidence="3" id="KW-1185">Reference proteome</keyword>
<dbReference type="Proteomes" id="UP001295444">
    <property type="component" value="Chromosome 06"/>
</dbReference>
<keyword evidence="1" id="KW-1133">Transmembrane helix</keyword>
<evidence type="ECO:0000313" key="3">
    <source>
        <dbReference type="Proteomes" id="UP001295444"/>
    </source>
</evidence>
<feature type="transmembrane region" description="Helical" evidence="1">
    <location>
        <begin position="25"/>
        <end position="46"/>
    </location>
</feature>
<name>A0AAD1SDN4_PELCU</name>
<organism evidence="2 3">
    <name type="scientific">Pelobates cultripes</name>
    <name type="common">Western spadefoot toad</name>
    <dbReference type="NCBI Taxonomy" id="61616"/>
    <lineage>
        <taxon>Eukaryota</taxon>
        <taxon>Metazoa</taxon>
        <taxon>Chordata</taxon>
        <taxon>Craniata</taxon>
        <taxon>Vertebrata</taxon>
        <taxon>Euteleostomi</taxon>
        <taxon>Amphibia</taxon>
        <taxon>Batrachia</taxon>
        <taxon>Anura</taxon>
        <taxon>Pelobatoidea</taxon>
        <taxon>Pelobatidae</taxon>
        <taxon>Pelobates</taxon>
    </lineage>
</organism>
<proteinExistence type="predicted"/>
<evidence type="ECO:0000256" key="1">
    <source>
        <dbReference type="SAM" id="Phobius"/>
    </source>
</evidence>
<dbReference type="AlphaFoldDB" id="A0AAD1SDN4"/>
<reference evidence="2" key="1">
    <citation type="submission" date="2022-03" db="EMBL/GenBank/DDBJ databases">
        <authorList>
            <person name="Alioto T."/>
            <person name="Alioto T."/>
            <person name="Gomez Garrido J."/>
        </authorList>
    </citation>
    <scope>NUCLEOTIDE SEQUENCE</scope>
</reference>